<keyword evidence="11 15" id="KW-0067">ATP-binding</keyword>
<comment type="pathway">
    <text evidence="2 15">Cofactor biosynthesis; FAD biosynthesis; FAD from FMN: step 1/1.</text>
</comment>
<dbReference type="NCBIfam" id="NF004160">
    <property type="entry name" value="PRK05627.1-3"/>
    <property type="match status" value="1"/>
</dbReference>
<sequence>MSLNALSAEGDVRSAELKSAGASSWSLDKLQDVPEHLRGAYVVVGNFDGVHRGHREIIKRASKMARVDGRRVVAITFDPHPRVVLAPHEPFVQLTGPAEKARLLKEAGVDDVITLKFDAGMASLQPEAFVQQVLTRGFEPERIIASRNFRFGKKRIGGVTQLAELGPCAGMTVEVIPPLVLMESDETITSTAVRSRLALGDVKAANNLLGRRWTMEGIVVHGDKRGRQLGFPTANLDPFHDARIGFGIYAVRVLIDGKIANGVACYGTRPQFDDGAPRLEVHILDFSGDIYGAQLLVEFVAFQRSERTFVNVSALTKQIDADCLSARRLLSSDFQEPAIESVLDRRACAIASADGH</sequence>
<keyword evidence="5 15" id="KW-0288">FMN</keyword>
<comment type="pathway">
    <text evidence="3 15">Cofactor biosynthesis; FMN biosynthesis; FMN from riboflavin (ATP route): step 1/1.</text>
</comment>
<dbReference type="AlphaFoldDB" id="A0A1I7NQ59"/>
<evidence type="ECO:0000256" key="3">
    <source>
        <dbReference type="ARBA" id="ARBA00005201"/>
    </source>
</evidence>
<dbReference type="PANTHER" id="PTHR22749:SF6">
    <property type="entry name" value="RIBOFLAVIN KINASE"/>
    <property type="match status" value="1"/>
</dbReference>
<dbReference type="GO" id="GO:0005524">
    <property type="term" value="F:ATP binding"/>
    <property type="evidence" value="ECO:0007669"/>
    <property type="project" value="UniProtKB-UniRule"/>
</dbReference>
<dbReference type="InterPro" id="IPR004821">
    <property type="entry name" value="Cyt_trans-like"/>
</dbReference>
<evidence type="ECO:0000256" key="1">
    <source>
        <dbReference type="ARBA" id="ARBA00002121"/>
    </source>
</evidence>
<dbReference type="SUPFAM" id="SSF52374">
    <property type="entry name" value="Nucleotidylyl transferase"/>
    <property type="match status" value="1"/>
</dbReference>
<comment type="catalytic activity">
    <reaction evidence="14 15">
        <text>FMN + ATP + H(+) = FAD + diphosphate</text>
        <dbReference type="Rhea" id="RHEA:17237"/>
        <dbReference type="ChEBI" id="CHEBI:15378"/>
        <dbReference type="ChEBI" id="CHEBI:30616"/>
        <dbReference type="ChEBI" id="CHEBI:33019"/>
        <dbReference type="ChEBI" id="CHEBI:57692"/>
        <dbReference type="ChEBI" id="CHEBI:58210"/>
        <dbReference type="EC" id="2.7.7.2"/>
    </reaction>
</comment>
<evidence type="ECO:0000256" key="5">
    <source>
        <dbReference type="ARBA" id="ARBA00022643"/>
    </source>
</evidence>
<dbReference type="InterPro" id="IPR023465">
    <property type="entry name" value="Riboflavin_kinase_dom_sf"/>
</dbReference>
<dbReference type="Gene3D" id="2.40.30.30">
    <property type="entry name" value="Riboflavin kinase-like"/>
    <property type="match status" value="1"/>
</dbReference>
<evidence type="ECO:0000256" key="2">
    <source>
        <dbReference type="ARBA" id="ARBA00004726"/>
    </source>
</evidence>
<dbReference type="GO" id="GO:0008531">
    <property type="term" value="F:riboflavin kinase activity"/>
    <property type="evidence" value="ECO:0007669"/>
    <property type="project" value="UniProtKB-UniRule"/>
</dbReference>
<dbReference type="Pfam" id="PF06574">
    <property type="entry name" value="FAD_syn"/>
    <property type="match status" value="1"/>
</dbReference>
<evidence type="ECO:0000256" key="15">
    <source>
        <dbReference type="PIRNR" id="PIRNR004491"/>
    </source>
</evidence>
<evidence type="ECO:0000313" key="18">
    <source>
        <dbReference type="Proteomes" id="UP000199423"/>
    </source>
</evidence>
<dbReference type="SUPFAM" id="SSF82114">
    <property type="entry name" value="Riboflavin kinase-like"/>
    <property type="match status" value="1"/>
</dbReference>
<keyword evidence="8 15" id="KW-0547">Nucleotide-binding</keyword>
<organism evidence="17 18">
    <name type="scientific">Hyphomicrobium facile</name>
    <dbReference type="NCBI Taxonomy" id="51670"/>
    <lineage>
        <taxon>Bacteria</taxon>
        <taxon>Pseudomonadati</taxon>
        <taxon>Pseudomonadota</taxon>
        <taxon>Alphaproteobacteria</taxon>
        <taxon>Hyphomicrobiales</taxon>
        <taxon>Hyphomicrobiaceae</taxon>
        <taxon>Hyphomicrobium</taxon>
    </lineage>
</organism>
<keyword evidence="4 15" id="KW-0285">Flavoprotein</keyword>
<evidence type="ECO:0000256" key="4">
    <source>
        <dbReference type="ARBA" id="ARBA00022630"/>
    </source>
</evidence>
<evidence type="ECO:0000313" key="17">
    <source>
        <dbReference type="EMBL" id="SFV36710.1"/>
    </source>
</evidence>
<keyword evidence="6 15" id="KW-0808">Transferase</keyword>
<evidence type="ECO:0000256" key="11">
    <source>
        <dbReference type="ARBA" id="ARBA00022840"/>
    </source>
</evidence>
<dbReference type="OrthoDB" id="9803667at2"/>
<keyword evidence="10 15" id="KW-0274">FAD</keyword>
<dbReference type="EC" id="2.7.1.26" evidence="15"/>
<dbReference type="NCBIfam" id="TIGR00083">
    <property type="entry name" value="ribF"/>
    <property type="match status" value="1"/>
</dbReference>
<keyword evidence="7 15" id="KW-0548">Nucleotidyltransferase</keyword>
<reference evidence="18" key="1">
    <citation type="submission" date="2016-10" db="EMBL/GenBank/DDBJ databases">
        <authorList>
            <person name="Varghese N."/>
            <person name="Submissions S."/>
        </authorList>
    </citation>
    <scope>NUCLEOTIDE SEQUENCE [LARGE SCALE GENOMIC DNA]</scope>
    <source>
        <strain evidence="18">DSM 1565</strain>
    </source>
</reference>
<gene>
    <name evidence="17" type="ORF">SAMN04488557_2692</name>
</gene>
<dbReference type="EC" id="2.7.7.2" evidence="15"/>
<evidence type="ECO:0000256" key="9">
    <source>
        <dbReference type="ARBA" id="ARBA00022777"/>
    </source>
</evidence>
<dbReference type="GO" id="GO:0003919">
    <property type="term" value="F:FMN adenylyltransferase activity"/>
    <property type="evidence" value="ECO:0007669"/>
    <property type="project" value="UniProtKB-UniRule"/>
</dbReference>
<proteinExistence type="inferred from homology"/>
<keyword evidence="9 15" id="KW-0418">Kinase</keyword>
<evidence type="ECO:0000256" key="8">
    <source>
        <dbReference type="ARBA" id="ARBA00022741"/>
    </source>
</evidence>
<dbReference type="RefSeq" id="WP_092868276.1">
    <property type="nucleotide sequence ID" value="NZ_FPCH01000003.1"/>
</dbReference>
<dbReference type="PIRSF" id="PIRSF004491">
    <property type="entry name" value="FAD_Synth"/>
    <property type="match status" value="1"/>
</dbReference>
<evidence type="ECO:0000256" key="10">
    <source>
        <dbReference type="ARBA" id="ARBA00022827"/>
    </source>
</evidence>
<protein>
    <recommendedName>
        <fullName evidence="15">Riboflavin biosynthesis protein</fullName>
    </recommendedName>
    <domain>
        <recommendedName>
            <fullName evidence="15">Riboflavin kinase</fullName>
            <ecNumber evidence="15">2.7.1.26</ecNumber>
        </recommendedName>
        <alternativeName>
            <fullName evidence="15">Flavokinase</fullName>
        </alternativeName>
    </domain>
    <domain>
        <recommendedName>
            <fullName evidence="15">FMN adenylyltransferase</fullName>
            <ecNumber evidence="15">2.7.7.2</ecNumber>
        </recommendedName>
        <alternativeName>
            <fullName evidence="15">FAD pyrophosphorylase</fullName>
        </alternativeName>
        <alternativeName>
            <fullName evidence="15">FAD synthase</fullName>
        </alternativeName>
    </domain>
</protein>
<dbReference type="PANTHER" id="PTHR22749">
    <property type="entry name" value="RIBOFLAVIN KINASE/FMN ADENYLYLTRANSFERASE"/>
    <property type="match status" value="1"/>
</dbReference>
<dbReference type="Proteomes" id="UP000199423">
    <property type="component" value="Unassembled WGS sequence"/>
</dbReference>
<evidence type="ECO:0000256" key="6">
    <source>
        <dbReference type="ARBA" id="ARBA00022679"/>
    </source>
</evidence>
<dbReference type="InterPro" id="IPR023468">
    <property type="entry name" value="Riboflavin_kinase"/>
</dbReference>
<evidence type="ECO:0000259" key="16">
    <source>
        <dbReference type="SMART" id="SM00904"/>
    </source>
</evidence>
<evidence type="ECO:0000256" key="7">
    <source>
        <dbReference type="ARBA" id="ARBA00022695"/>
    </source>
</evidence>
<comment type="similarity">
    <text evidence="15">Belongs to the ribF family.</text>
</comment>
<dbReference type="Gene3D" id="3.40.50.620">
    <property type="entry name" value="HUPs"/>
    <property type="match status" value="1"/>
</dbReference>
<dbReference type="Pfam" id="PF01687">
    <property type="entry name" value="Flavokinase"/>
    <property type="match status" value="1"/>
</dbReference>
<comment type="function">
    <text evidence="1">Catalyzes the phosphorylation of riboflavin to FMN followed by the adenylation of FMN to FAD.</text>
</comment>
<comment type="catalytic activity">
    <reaction evidence="13 15">
        <text>riboflavin + ATP = FMN + ADP + H(+)</text>
        <dbReference type="Rhea" id="RHEA:14357"/>
        <dbReference type="ChEBI" id="CHEBI:15378"/>
        <dbReference type="ChEBI" id="CHEBI:30616"/>
        <dbReference type="ChEBI" id="CHEBI:57986"/>
        <dbReference type="ChEBI" id="CHEBI:58210"/>
        <dbReference type="ChEBI" id="CHEBI:456216"/>
        <dbReference type="EC" id="2.7.1.26"/>
    </reaction>
</comment>
<dbReference type="NCBIfam" id="TIGR00125">
    <property type="entry name" value="cyt_tran_rel"/>
    <property type="match status" value="1"/>
</dbReference>
<dbReference type="SMART" id="SM00904">
    <property type="entry name" value="Flavokinase"/>
    <property type="match status" value="1"/>
</dbReference>
<dbReference type="STRING" id="51670.SAMN04488557_2692"/>
<keyword evidence="12" id="KW-0511">Multifunctional enzyme</keyword>
<dbReference type="UniPathway" id="UPA00277">
    <property type="reaction ID" value="UER00407"/>
</dbReference>
<dbReference type="InterPro" id="IPR002606">
    <property type="entry name" value="Riboflavin_kinase_bac"/>
</dbReference>
<dbReference type="InterPro" id="IPR014729">
    <property type="entry name" value="Rossmann-like_a/b/a_fold"/>
</dbReference>
<name>A0A1I7NQ59_9HYPH</name>
<dbReference type="GO" id="GO:0009398">
    <property type="term" value="P:FMN biosynthetic process"/>
    <property type="evidence" value="ECO:0007669"/>
    <property type="project" value="UniProtKB-UniRule"/>
</dbReference>
<dbReference type="GO" id="GO:0009231">
    <property type="term" value="P:riboflavin biosynthetic process"/>
    <property type="evidence" value="ECO:0007669"/>
    <property type="project" value="InterPro"/>
</dbReference>
<dbReference type="InterPro" id="IPR015865">
    <property type="entry name" value="Riboflavin_kinase_bac/euk"/>
</dbReference>
<dbReference type="InterPro" id="IPR015864">
    <property type="entry name" value="FAD_synthase"/>
</dbReference>
<evidence type="ECO:0000256" key="13">
    <source>
        <dbReference type="ARBA" id="ARBA00047880"/>
    </source>
</evidence>
<evidence type="ECO:0000256" key="14">
    <source>
        <dbReference type="ARBA" id="ARBA00049494"/>
    </source>
</evidence>
<accession>A0A1I7NQ59</accession>
<evidence type="ECO:0000256" key="12">
    <source>
        <dbReference type="ARBA" id="ARBA00023268"/>
    </source>
</evidence>
<dbReference type="CDD" id="cd02064">
    <property type="entry name" value="FAD_synthetase_N"/>
    <property type="match status" value="1"/>
</dbReference>
<dbReference type="UniPathway" id="UPA00276">
    <property type="reaction ID" value="UER00406"/>
</dbReference>
<keyword evidence="18" id="KW-1185">Reference proteome</keyword>
<feature type="domain" description="Riboflavin kinase" evidence="16">
    <location>
        <begin position="208"/>
        <end position="331"/>
    </location>
</feature>
<dbReference type="EMBL" id="FPCH01000003">
    <property type="protein sequence ID" value="SFV36710.1"/>
    <property type="molecule type" value="Genomic_DNA"/>
</dbReference>
<dbReference type="FunFam" id="3.40.50.620:FF:000021">
    <property type="entry name" value="Riboflavin biosynthesis protein"/>
    <property type="match status" value="1"/>
</dbReference>
<dbReference type="GO" id="GO:0006747">
    <property type="term" value="P:FAD biosynthetic process"/>
    <property type="evidence" value="ECO:0007669"/>
    <property type="project" value="UniProtKB-UniRule"/>
</dbReference>